<proteinExistence type="predicted"/>
<dbReference type="OrthoDB" id="564699at2"/>
<dbReference type="STRING" id="441112.SAMN04488094_101690"/>
<evidence type="ECO:0000313" key="1">
    <source>
        <dbReference type="EMBL" id="SFB83297.1"/>
    </source>
</evidence>
<keyword evidence="2" id="KW-1185">Reference proteome</keyword>
<reference evidence="1 2" key="1">
    <citation type="submission" date="2016-10" db="EMBL/GenBank/DDBJ databases">
        <authorList>
            <person name="de Groot N.N."/>
        </authorList>
    </citation>
    <scope>NUCLEOTIDE SEQUENCE [LARGE SCALE GENOMIC DNA]</scope>
    <source>
        <strain evidence="1 2">DSM 19548</strain>
    </source>
</reference>
<protein>
    <submittedName>
        <fullName evidence="1">Uncharacterized protein</fullName>
    </submittedName>
</protein>
<dbReference type="Pfam" id="PF10983">
    <property type="entry name" value="DUF2793"/>
    <property type="match status" value="1"/>
</dbReference>
<evidence type="ECO:0000313" key="2">
    <source>
        <dbReference type="Proteomes" id="UP000198728"/>
    </source>
</evidence>
<sequence>MTDTPSLCLPLLQPSQAQKHVTVNEALIRLDGLTQLRLQSRQLKRPPVGDVVDGACYAVADGAAGEWIDQDGMIAIGSNGGWLFVEPLVGWRAWILDEGLTATFVNGRWDAGWVAGSPSNASARIEVTESTYSVASGAEQQTNMTIPADSIVFACSARVIESLNGTAPSWRLGISGDSTRFGSGIGCVAGSYCTGLLSHPTAIYAETSVWLAPDGGTFSGGQLRLALHCYRISLPE</sequence>
<accession>A0A1I1E8A9</accession>
<dbReference type="RefSeq" id="WP_093359237.1">
    <property type="nucleotide sequence ID" value="NZ_FOLG01000001.1"/>
</dbReference>
<dbReference type="AlphaFoldDB" id="A0A1I1E8A9"/>
<dbReference type="InterPro" id="IPR021251">
    <property type="entry name" value="DUF2793"/>
</dbReference>
<gene>
    <name evidence="1" type="ORF">SAMN04488094_101690</name>
</gene>
<dbReference type="EMBL" id="FOLG01000001">
    <property type="protein sequence ID" value="SFB83297.1"/>
    <property type="molecule type" value="Genomic_DNA"/>
</dbReference>
<dbReference type="Proteomes" id="UP000198728">
    <property type="component" value="Unassembled WGS sequence"/>
</dbReference>
<name>A0A1I1E8A9_9RHOB</name>
<organism evidence="1 2">
    <name type="scientific">Tropicimonas isoalkanivorans</name>
    <dbReference type="NCBI Taxonomy" id="441112"/>
    <lineage>
        <taxon>Bacteria</taxon>
        <taxon>Pseudomonadati</taxon>
        <taxon>Pseudomonadota</taxon>
        <taxon>Alphaproteobacteria</taxon>
        <taxon>Rhodobacterales</taxon>
        <taxon>Roseobacteraceae</taxon>
        <taxon>Tropicimonas</taxon>
    </lineage>
</organism>